<evidence type="ECO:0000256" key="2">
    <source>
        <dbReference type="ARBA" id="ARBA00022670"/>
    </source>
</evidence>
<evidence type="ECO:0000256" key="3">
    <source>
        <dbReference type="ARBA" id="ARBA00022801"/>
    </source>
</evidence>
<keyword evidence="3 5" id="KW-0378">Hydrolase</keyword>
<evidence type="ECO:0000256" key="1">
    <source>
        <dbReference type="ARBA" id="ARBA00011073"/>
    </source>
</evidence>
<keyword evidence="2 5" id="KW-0645">Protease</keyword>
<reference evidence="7 8" key="1">
    <citation type="submission" date="2018-01" db="EMBL/GenBank/DDBJ databases">
        <title>Genomic Encyclopedia of Archaeal and Bacterial Type Strains, Phase II (KMG-II): from individual species to whole genera.</title>
        <authorList>
            <person name="Goeker M."/>
        </authorList>
    </citation>
    <scope>NUCLEOTIDE SEQUENCE [LARGE SCALE GENOMIC DNA]</scope>
    <source>
        <strain evidence="7 8">DSM 17023</strain>
    </source>
</reference>
<dbReference type="PROSITE" id="PS51892">
    <property type="entry name" value="SUBTILASE"/>
    <property type="match status" value="1"/>
</dbReference>
<dbReference type="Proteomes" id="UP000236959">
    <property type="component" value="Unassembled WGS sequence"/>
</dbReference>
<feature type="domain" description="Peptidase S8/S53" evidence="6">
    <location>
        <begin position="172"/>
        <end position="397"/>
    </location>
</feature>
<comment type="similarity">
    <text evidence="1 5">Belongs to the peptidase S8 family.</text>
</comment>
<dbReference type="PANTHER" id="PTHR43806:SF11">
    <property type="entry name" value="CEREVISIN-RELATED"/>
    <property type="match status" value="1"/>
</dbReference>
<keyword evidence="8" id="KW-1185">Reference proteome</keyword>
<dbReference type="InterPro" id="IPR050131">
    <property type="entry name" value="Peptidase_S8_subtilisin-like"/>
</dbReference>
<dbReference type="Gene3D" id="3.40.50.200">
    <property type="entry name" value="Peptidase S8/S53 domain"/>
    <property type="match status" value="1"/>
</dbReference>
<dbReference type="InterPro" id="IPR000209">
    <property type="entry name" value="Peptidase_S8/S53_dom"/>
</dbReference>
<dbReference type="InterPro" id="IPR036852">
    <property type="entry name" value="Peptidase_S8/S53_dom_sf"/>
</dbReference>
<dbReference type="AlphaFoldDB" id="A0A2S3UJJ1"/>
<dbReference type="GO" id="GO:0006508">
    <property type="term" value="P:proteolysis"/>
    <property type="evidence" value="ECO:0007669"/>
    <property type="project" value="UniProtKB-KW"/>
</dbReference>
<evidence type="ECO:0000259" key="6">
    <source>
        <dbReference type="Pfam" id="PF00082"/>
    </source>
</evidence>
<organism evidence="7 8">
    <name type="scientific">Roseibium marinum</name>
    <dbReference type="NCBI Taxonomy" id="281252"/>
    <lineage>
        <taxon>Bacteria</taxon>
        <taxon>Pseudomonadati</taxon>
        <taxon>Pseudomonadota</taxon>
        <taxon>Alphaproteobacteria</taxon>
        <taxon>Hyphomicrobiales</taxon>
        <taxon>Stappiaceae</taxon>
        <taxon>Roseibium</taxon>
    </lineage>
</organism>
<comment type="caution">
    <text evidence="7">The sequence shown here is derived from an EMBL/GenBank/DDBJ whole genome shotgun (WGS) entry which is preliminary data.</text>
</comment>
<dbReference type="OrthoDB" id="500593at2"/>
<dbReference type="RefSeq" id="WP_103225496.1">
    <property type="nucleotide sequence ID" value="NZ_PPCN01000020.1"/>
</dbReference>
<dbReference type="InterPro" id="IPR015500">
    <property type="entry name" value="Peptidase_S8_subtilisin-rel"/>
</dbReference>
<name>A0A2S3UJJ1_9HYPH</name>
<dbReference type="SUPFAM" id="SSF52743">
    <property type="entry name" value="Subtilisin-like"/>
    <property type="match status" value="1"/>
</dbReference>
<feature type="active site" description="Charge relay system" evidence="5">
    <location>
        <position position="181"/>
    </location>
</feature>
<evidence type="ECO:0000313" key="7">
    <source>
        <dbReference type="EMBL" id="POF27884.1"/>
    </source>
</evidence>
<feature type="active site" description="Charge relay system" evidence="5">
    <location>
        <position position="378"/>
    </location>
</feature>
<evidence type="ECO:0000256" key="5">
    <source>
        <dbReference type="PROSITE-ProRule" id="PRU01240"/>
    </source>
</evidence>
<evidence type="ECO:0000313" key="8">
    <source>
        <dbReference type="Proteomes" id="UP000236959"/>
    </source>
</evidence>
<keyword evidence="4 5" id="KW-0720">Serine protease</keyword>
<dbReference type="EMBL" id="PPCN01000020">
    <property type="protein sequence ID" value="POF27884.1"/>
    <property type="molecule type" value="Genomic_DNA"/>
</dbReference>
<feature type="active site" description="Charge relay system" evidence="5">
    <location>
        <position position="221"/>
    </location>
</feature>
<dbReference type="PANTHER" id="PTHR43806">
    <property type="entry name" value="PEPTIDASE S8"/>
    <property type="match status" value="1"/>
</dbReference>
<gene>
    <name evidence="7" type="ORF">CLV41_12044</name>
</gene>
<evidence type="ECO:0000256" key="4">
    <source>
        <dbReference type="ARBA" id="ARBA00022825"/>
    </source>
</evidence>
<protein>
    <submittedName>
        <fullName evidence="7">Subtilase family protein</fullName>
    </submittedName>
</protein>
<proteinExistence type="inferred from homology"/>
<sequence>MVVDRNAFEATVDILLQATFGIEAGQPLPPARFSLLLKPGEDPAKAMDDIARGFEGKLAVTVEQPLRDDEPDLLVLTLAGRSFYDTPHLCFEAAYRLIDTFGLANAEPEILTGIFVEPDLGGPQRLEELAVATPGGCWAPPEPRVETDKQWALTAMRVKEAWDLSPPDRAQGAGIVIAQPDTGLTAHAELQDIQLKNPIDLIQGDSDPEDPLTAWFGNNGHGTATASVVFSKAPGEVLGSAPKAILMPIRAIRSVVRTSQLSVAEAINYAVDNGAHVITMSLGGVPSFFLRAAVRRAVRNNIIVMAASGNCVREVVYPARYDDCMAIAGTNIDDQPWRGTCRGPSVAISAPAENVYRARAERVDEEARFSTGQGQGTSFAVALAAGVAACWLAHHGRDVLVGKAEARGEKLQQSFTRLAAATARKVTGWNSGDFGAGIMDAAALLDADFGLVPAGPHLELAVAAGGADSVRSLVEGAAGDRPVEEIDWEIYGPEIALNIYTNAMAGGGLRNGERGVLETIAGARPEPLSASLLERLKSRPGLKAAL</sequence>
<dbReference type="PRINTS" id="PR00723">
    <property type="entry name" value="SUBTILISIN"/>
</dbReference>
<accession>A0A2S3UJJ1</accession>
<dbReference type="Pfam" id="PF00082">
    <property type="entry name" value="Peptidase_S8"/>
    <property type="match status" value="1"/>
</dbReference>
<dbReference type="GO" id="GO:0004252">
    <property type="term" value="F:serine-type endopeptidase activity"/>
    <property type="evidence" value="ECO:0007669"/>
    <property type="project" value="UniProtKB-UniRule"/>
</dbReference>